<dbReference type="EMBL" id="FOOH01000012">
    <property type="protein sequence ID" value="SFF87764.1"/>
    <property type="molecule type" value="Genomic_DNA"/>
</dbReference>
<organism evidence="1 2">
    <name type="scientific">Salegentibacter agarivorans</name>
    <dbReference type="NCBI Taxonomy" id="345907"/>
    <lineage>
        <taxon>Bacteria</taxon>
        <taxon>Pseudomonadati</taxon>
        <taxon>Bacteroidota</taxon>
        <taxon>Flavobacteriia</taxon>
        <taxon>Flavobacteriales</taxon>
        <taxon>Flavobacteriaceae</taxon>
        <taxon>Salegentibacter</taxon>
    </lineage>
</organism>
<dbReference type="AlphaFoldDB" id="A0A1I2M8E6"/>
<reference evidence="2" key="1">
    <citation type="submission" date="2016-10" db="EMBL/GenBank/DDBJ databases">
        <authorList>
            <person name="Varghese N."/>
            <person name="Submissions S."/>
        </authorList>
    </citation>
    <scope>NUCLEOTIDE SEQUENCE [LARGE SCALE GENOMIC DNA]</scope>
    <source>
        <strain evidence="2">DSM 23515</strain>
    </source>
</reference>
<name>A0A1I2M8E6_9FLAO</name>
<proteinExistence type="predicted"/>
<dbReference type="Proteomes" id="UP000199116">
    <property type="component" value="Unassembled WGS sequence"/>
</dbReference>
<protein>
    <submittedName>
        <fullName evidence="1">Uncharacterized protein</fullName>
    </submittedName>
</protein>
<evidence type="ECO:0000313" key="1">
    <source>
        <dbReference type="EMBL" id="SFF87764.1"/>
    </source>
</evidence>
<accession>A0A1I2M8E6</accession>
<sequence length="241" mass="28577">MRQYFILLFSIVLLSTNFSVFSQEYREEFKNFDELVNIENTNLLYGKEYVEQHATINNKHKFFQTSGFLNGDVVYSGETYYDLDLKYNIFEDLLVVRVKKENGDVTYQLFKNRINRFRIGGRNFISISPKKNNKIQGFFEIISESASLKLLKNHRKKLKKILTSDFTYFEFEPEPAQYAVAISEKYFQLESQSEWINVFPEHKEKIESFFSSNRALKESDPDSFMLRLFSEISESYKSNNS</sequence>
<evidence type="ECO:0000313" key="2">
    <source>
        <dbReference type="Proteomes" id="UP000199116"/>
    </source>
</evidence>
<gene>
    <name evidence="1" type="ORF">SAMN04488033_11256</name>
</gene>
<keyword evidence="2" id="KW-1185">Reference proteome</keyword>